<dbReference type="SMART" id="SM01057">
    <property type="entry name" value="Carb_anhydrase"/>
    <property type="match status" value="1"/>
</dbReference>
<accession>A0A1Q3BG91</accession>
<comment type="cofactor">
    <cofactor evidence="1 10">
        <name>Zn(2+)</name>
        <dbReference type="ChEBI" id="CHEBI:29105"/>
    </cofactor>
</comment>
<dbReference type="Pfam" id="PF00194">
    <property type="entry name" value="Carb_anhydrase"/>
    <property type="match status" value="1"/>
</dbReference>
<evidence type="ECO:0000313" key="12">
    <source>
        <dbReference type="EMBL" id="GAV66894.1"/>
    </source>
</evidence>
<dbReference type="EMBL" id="BDDD01000507">
    <property type="protein sequence ID" value="GAV66894.1"/>
    <property type="molecule type" value="Genomic_DNA"/>
</dbReference>
<dbReference type="Gene3D" id="3.10.200.10">
    <property type="entry name" value="Alpha carbonic anhydrase"/>
    <property type="match status" value="1"/>
</dbReference>
<dbReference type="AlphaFoldDB" id="A0A1Q3BG91"/>
<comment type="catalytic activity">
    <reaction evidence="9 10">
        <text>hydrogencarbonate + H(+) = CO2 + H2O</text>
        <dbReference type="Rhea" id="RHEA:10748"/>
        <dbReference type="ChEBI" id="CHEBI:15377"/>
        <dbReference type="ChEBI" id="CHEBI:15378"/>
        <dbReference type="ChEBI" id="CHEBI:16526"/>
        <dbReference type="ChEBI" id="CHEBI:17544"/>
        <dbReference type="EC" id="4.2.1.1"/>
    </reaction>
</comment>
<gene>
    <name evidence="12" type="ORF">CFOL_v3_10404</name>
</gene>
<feature type="non-terminal residue" evidence="12">
    <location>
        <position position="1"/>
    </location>
</feature>
<dbReference type="InterPro" id="IPR023561">
    <property type="entry name" value="Carbonic_anhydrase_a-class"/>
</dbReference>
<evidence type="ECO:0000256" key="5">
    <source>
        <dbReference type="ARBA" id="ARBA00012925"/>
    </source>
</evidence>
<evidence type="ECO:0000313" key="13">
    <source>
        <dbReference type="Proteomes" id="UP000187406"/>
    </source>
</evidence>
<dbReference type="InterPro" id="IPR018338">
    <property type="entry name" value="Carbonic_anhydrase_a-class_CS"/>
</dbReference>
<sequence>SVAYGYTGATGPDHWGSLSPRFSACSSGKNQSPVNINKNETVTNKNLKALVRDYKNGNATLYNNGNDIGINYDSSVGVLLVDGKNFSLKNMHFHIPSEHRIDGVQFPAELHLFHTAPDGSAAVVAILYELGDADPLIDKLKDPLDQLAKDKCASDEVSQVLIGTFDTKAIRRKTRKFFRYKGSLTTPPCTENVTWNVLGKVRTITKEQVEALTGPLDAANKKNARPVQALNGRKIELYDELGD</sequence>
<feature type="domain" description="Alpha-carbonic anhydrase" evidence="11">
    <location>
        <begin position="2"/>
        <end position="239"/>
    </location>
</feature>
<dbReference type="InParanoid" id="A0A1Q3BG91"/>
<evidence type="ECO:0000259" key="11">
    <source>
        <dbReference type="PROSITE" id="PS51144"/>
    </source>
</evidence>
<proteinExistence type="inferred from homology"/>
<dbReference type="GO" id="GO:0009570">
    <property type="term" value="C:chloroplast stroma"/>
    <property type="evidence" value="ECO:0007669"/>
    <property type="project" value="UniProtKB-SubCell"/>
</dbReference>
<dbReference type="GO" id="GO:0008270">
    <property type="term" value="F:zinc ion binding"/>
    <property type="evidence" value="ECO:0007669"/>
    <property type="project" value="UniProtKB-UniRule"/>
</dbReference>
<evidence type="ECO:0000256" key="9">
    <source>
        <dbReference type="ARBA" id="ARBA00048348"/>
    </source>
</evidence>
<dbReference type="OrthoDB" id="429145at2759"/>
<evidence type="ECO:0000256" key="2">
    <source>
        <dbReference type="ARBA" id="ARBA00002904"/>
    </source>
</evidence>
<comment type="caution">
    <text evidence="12">The sequence shown here is derived from an EMBL/GenBank/DDBJ whole genome shotgun (WGS) entry which is preliminary data.</text>
</comment>
<dbReference type="FunCoup" id="A0A1Q3BG91">
    <property type="interactions" value="151"/>
</dbReference>
<evidence type="ECO:0000256" key="8">
    <source>
        <dbReference type="ARBA" id="ARBA00023239"/>
    </source>
</evidence>
<dbReference type="InterPro" id="IPR036398">
    <property type="entry name" value="CA_dom_sf"/>
</dbReference>
<evidence type="ECO:0000256" key="10">
    <source>
        <dbReference type="RuleBase" id="RU367011"/>
    </source>
</evidence>
<comment type="subcellular location">
    <subcellularLocation>
        <location evidence="3">Plastid</location>
        <location evidence="3">Chloroplast stroma</location>
    </subcellularLocation>
</comment>
<keyword evidence="7 10" id="KW-0862">Zinc</keyword>
<name>A0A1Q3BG91_CEPFO</name>
<dbReference type="PROSITE" id="PS51144">
    <property type="entry name" value="ALPHA_CA_2"/>
    <property type="match status" value="1"/>
</dbReference>
<evidence type="ECO:0000256" key="7">
    <source>
        <dbReference type="ARBA" id="ARBA00022833"/>
    </source>
</evidence>
<dbReference type="InterPro" id="IPR001148">
    <property type="entry name" value="CA_dom"/>
</dbReference>
<dbReference type="Proteomes" id="UP000187406">
    <property type="component" value="Unassembled WGS sequence"/>
</dbReference>
<keyword evidence="13" id="KW-1185">Reference proteome</keyword>
<comment type="similarity">
    <text evidence="10">Belongs to the alpha-carbonic anhydrase family.</text>
</comment>
<dbReference type="SUPFAM" id="SSF51069">
    <property type="entry name" value="Carbonic anhydrase"/>
    <property type="match status" value="1"/>
</dbReference>
<keyword evidence="6 10" id="KW-0479">Metal-binding</keyword>
<dbReference type="EC" id="4.2.1.1" evidence="5 10"/>
<comment type="function">
    <text evidence="2 10">Reversible hydration of carbon dioxide.</text>
</comment>
<evidence type="ECO:0000256" key="3">
    <source>
        <dbReference type="ARBA" id="ARBA00004470"/>
    </source>
</evidence>
<protein>
    <recommendedName>
        <fullName evidence="5 10">Carbonic anhydrase</fullName>
        <ecNumber evidence="5 10">4.2.1.1</ecNumber>
    </recommendedName>
</protein>
<dbReference type="GO" id="GO:0006730">
    <property type="term" value="P:one-carbon metabolic process"/>
    <property type="evidence" value="ECO:0007669"/>
    <property type="project" value="TreeGrafter"/>
</dbReference>
<evidence type="ECO:0000256" key="1">
    <source>
        <dbReference type="ARBA" id="ARBA00001947"/>
    </source>
</evidence>
<reference evidence="13" key="1">
    <citation type="submission" date="2016-04" db="EMBL/GenBank/DDBJ databases">
        <title>Cephalotus genome sequencing.</title>
        <authorList>
            <person name="Fukushima K."/>
            <person name="Hasebe M."/>
            <person name="Fang X."/>
        </authorList>
    </citation>
    <scope>NUCLEOTIDE SEQUENCE [LARGE SCALE GENOMIC DNA]</scope>
    <source>
        <strain evidence="13">cv. St1</strain>
    </source>
</reference>
<dbReference type="PANTHER" id="PTHR18952">
    <property type="entry name" value="CARBONIC ANHYDRASE"/>
    <property type="match status" value="1"/>
</dbReference>
<comment type="similarity">
    <text evidence="4">Belongs to the alpha-class carbonic anhydrase family.</text>
</comment>
<organism evidence="12 13">
    <name type="scientific">Cephalotus follicularis</name>
    <name type="common">Albany pitcher plant</name>
    <dbReference type="NCBI Taxonomy" id="3775"/>
    <lineage>
        <taxon>Eukaryota</taxon>
        <taxon>Viridiplantae</taxon>
        <taxon>Streptophyta</taxon>
        <taxon>Embryophyta</taxon>
        <taxon>Tracheophyta</taxon>
        <taxon>Spermatophyta</taxon>
        <taxon>Magnoliopsida</taxon>
        <taxon>eudicotyledons</taxon>
        <taxon>Gunneridae</taxon>
        <taxon>Pentapetalae</taxon>
        <taxon>rosids</taxon>
        <taxon>fabids</taxon>
        <taxon>Oxalidales</taxon>
        <taxon>Cephalotaceae</taxon>
        <taxon>Cephalotus</taxon>
    </lineage>
</organism>
<keyword evidence="8 10" id="KW-0456">Lyase</keyword>
<dbReference type="STRING" id="3775.A0A1Q3BG91"/>
<dbReference type="PANTHER" id="PTHR18952:SF236">
    <property type="entry name" value="ALPHA CARBONIC ANHYDRASE 1, CHLOROPLASTIC"/>
    <property type="match status" value="1"/>
</dbReference>
<dbReference type="PROSITE" id="PS00162">
    <property type="entry name" value="ALPHA_CA_1"/>
    <property type="match status" value="1"/>
</dbReference>
<evidence type="ECO:0000256" key="6">
    <source>
        <dbReference type="ARBA" id="ARBA00022723"/>
    </source>
</evidence>
<evidence type="ECO:0000256" key="4">
    <source>
        <dbReference type="ARBA" id="ARBA00006365"/>
    </source>
</evidence>
<dbReference type="InterPro" id="IPR041891">
    <property type="entry name" value="Alpha_CA_prokaryot-like"/>
</dbReference>
<dbReference type="CDD" id="cd03124">
    <property type="entry name" value="alpha_CA_prokaryotic_like"/>
    <property type="match status" value="1"/>
</dbReference>
<dbReference type="GO" id="GO:0004089">
    <property type="term" value="F:carbonate dehydratase activity"/>
    <property type="evidence" value="ECO:0007669"/>
    <property type="project" value="UniProtKB-UniRule"/>
</dbReference>